<evidence type="ECO:0000256" key="2">
    <source>
        <dbReference type="ARBA" id="ARBA00022622"/>
    </source>
</evidence>
<comment type="caution">
    <text evidence="6">The sequence shown here is derived from an EMBL/GenBank/DDBJ whole genome shotgun (WGS) entry which is preliminary data.</text>
</comment>
<dbReference type="SMART" id="SM00768">
    <property type="entry name" value="X8"/>
    <property type="match status" value="1"/>
</dbReference>
<dbReference type="PANTHER" id="PTHR31044">
    <property type="entry name" value="BETA-1,3 GLUCANASE"/>
    <property type="match status" value="1"/>
</dbReference>
<keyword evidence="2" id="KW-0325">Glycoprotein</keyword>
<dbReference type="GO" id="GO:0098552">
    <property type="term" value="C:side of membrane"/>
    <property type="evidence" value="ECO:0007669"/>
    <property type="project" value="UniProtKB-KW"/>
</dbReference>
<evidence type="ECO:0000313" key="6">
    <source>
        <dbReference type="EMBL" id="TQE01355.1"/>
    </source>
</evidence>
<feature type="chain" id="PRO_5022020806" description="X8 domain-containing protein" evidence="4">
    <location>
        <begin position="27"/>
        <end position="132"/>
    </location>
</feature>
<feature type="signal peptide" evidence="4">
    <location>
        <begin position="1"/>
        <end position="26"/>
    </location>
</feature>
<organism evidence="6 7">
    <name type="scientific">Malus baccata</name>
    <name type="common">Siberian crab apple</name>
    <name type="synonym">Pyrus baccata</name>
    <dbReference type="NCBI Taxonomy" id="106549"/>
    <lineage>
        <taxon>Eukaryota</taxon>
        <taxon>Viridiplantae</taxon>
        <taxon>Streptophyta</taxon>
        <taxon>Embryophyta</taxon>
        <taxon>Tracheophyta</taxon>
        <taxon>Spermatophyta</taxon>
        <taxon>Magnoliopsida</taxon>
        <taxon>eudicotyledons</taxon>
        <taxon>Gunneridae</taxon>
        <taxon>Pentapetalae</taxon>
        <taxon>rosids</taxon>
        <taxon>fabids</taxon>
        <taxon>Rosales</taxon>
        <taxon>Rosaceae</taxon>
        <taxon>Amygdaloideae</taxon>
        <taxon>Maleae</taxon>
        <taxon>Malus</taxon>
    </lineage>
</organism>
<evidence type="ECO:0000256" key="4">
    <source>
        <dbReference type="SAM" id="SignalP"/>
    </source>
</evidence>
<dbReference type="Proteomes" id="UP000315295">
    <property type="component" value="Unassembled WGS sequence"/>
</dbReference>
<name>A0A540MRD2_MALBA</name>
<dbReference type="Pfam" id="PF07983">
    <property type="entry name" value="X8"/>
    <property type="match status" value="1"/>
</dbReference>
<dbReference type="GO" id="GO:0005886">
    <property type="term" value="C:plasma membrane"/>
    <property type="evidence" value="ECO:0007669"/>
    <property type="project" value="UniProtKB-SubCell"/>
</dbReference>
<reference evidence="6 7" key="1">
    <citation type="journal article" date="2019" name="G3 (Bethesda)">
        <title>Sequencing of a Wild Apple (Malus baccata) Genome Unravels the Differences Between Cultivated and Wild Apple Species Regarding Disease Resistance and Cold Tolerance.</title>
        <authorList>
            <person name="Chen X."/>
        </authorList>
    </citation>
    <scope>NUCLEOTIDE SEQUENCE [LARGE SCALE GENOMIC DNA]</scope>
    <source>
        <strain evidence="7">cv. Shandingzi</strain>
        <tissue evidence="6">Leaves</tissue>
    </source>
</reference>
<dbReference type="PANTHER" id="PTHR31044:SF103">
    <property type="entry name" value="MAJOR POLLEN ALLERGEN OLE E 10-LIKE"/>
    <property type="match status" value="1"/>
</dbReference>
<dbReference type="InterPro" id="IPR012946">
    <property type="entry name" value="X8"/>
</dbReference>
<dbReference type="STRING" id="106549.A0A540MRD2"/>
<evidence type="ECO:0000259" key="5">
    <source>
        <dbReference type="SMART" id="SM00768"/>
    </source>
</evidence>
<keyword evidence="2" id="KW-0472">Membrane</keyword>
<dbReference type="InterPro" id="IPR044788">
    <property type="entry name" value="X8_dom_prot"/>
</dbReference>
<keyword evidence="2" id="KW-0336">GPI-anchor</keyword>
<accession>A0A540MRD2</accession>
<protein>
    <recommendedName>
        <fullName evidence="5">X8 domain-containing protein</fullName>
    </recommendedName>
</protein>
<evidence type="ECO:0000256" key="1">
    <source>
        <dbReference type="ARBA" id="ARBA00004609"/>
    </source>
</evidence>
<comment type="subcellular location">
    <subcellularLocation>
        <location evidence="1">Cell membrane</location>
        <topology evidence="1">Lipid-anchor</topology>
        <topology evidence="1">GPI-anchor</topology>
    </subcellularLocation>
</comment>
<gene>
    <name evidence="6" type="ORF">C1H46_013035</name>
</gene>
<proteinExistence type="predicted"/>
<evidence type="ECO:0000256" key="3">
    <source>
        <dbReference type="ARBA" id="ARBA00022729"/>
    </source>
</evidence>
<dbReference type="EMBL" id="VIEB01000196">
    <property type="protein sequence ID" value="TQE01355.1"/>
    <property type="molecule type" value="Genomic_DNA"/>
</dbReference>
<keyword evidence="3 4" id="KW-0732">Signal</keyword>
<evidence type="ECO:0000313" key="7">
    <source>
        <dbReference type="Proteomes" id="UP000315295"/>
    </source>
</evidence>
<dbReference type="AlphaFoldDB" id="A0A540MRD2"/>
<keyword evidence="7" id="KW-1185">Reference proteome</keyword>
<sequence>MEVTKRPLGMFATGLALLLCFAAAQGLILDFENHSGYRKRWGSCNINSAKPSADVEKLWHNIDYSCGQAGIDCRPIQPGGSCFSPESAVSHASVAMKLFFRATGKHFWDCHFNGTGLVVSQNPSVGTCEYLV</sequence>
<feature type="domain" description="X8" evidence="5">
    <location>
        <begin position="49"/>
        <end position="130"/>
    </location>
</feature>
<keyword evidence="2" id="KW-0449">Lipoprotein</keyword>
<dbReference type="Gene3D" id="1.20.58.1040">
    <property type="match status" value="1"/>
</dbReference>
<dbReference type="GO" id="GO:0009506">
    <property type="term" value="C:plasmodesma"/>
    <property type="evidence" value="ECO:0007669"/>
    <property type="project" value="UniProtKB-ARBA"/>
</dbReference>